<dbReference type="AlphaFoldDB" id="A0A2W4WNS2"/>
<feature type="transmembrane region" description="Helical" evidence="5">
    <location>
        <begin position="37"/>
        <end position="60"/>
    </location>
</feature>
<dbReference type="InterPro" id="IPR032808">
    <property type="entry name" value="DoxX"/>
</dbReference>
<proteinExistence type="predicted"/>
<dbReference type="PANTHER" id="PTHR36974:SF1">
    <property type="entry name" value="DOXX FAMILY MEMBRANE PROTEIN"/>
    <property type="match status" value="1"/>
</dbReference>
<dbReference type="Proteomes" id="UP000249081">
    <property type="component" value="Unassembled WGS sequence"/>
</dbReference>
<accession>A0A2W4WNS2</accession>
<evidence type="ECO:0000256" key="4">
    <source>
        <dbReference type="ARBA" id="ARBA00023136"/>
    </source>
</evidence>
<dbReference type="Pfam" id="PF13564">
    <property type="entry name" value="DoxX_2"/>
    <property type="match status" value="1"/>
</dbReference>
<protein>
    <submittedName>
        <fullName evidence="6">DoxX family protein</fullName>
    </submittedName>
</protein>
<evidence type="ECO:0000256" key="5">
    <source>
        <dbReference type="SAM" id="Phobius"/>
    </source>
</evidence>
<feature type="transmembrane region" description="Helical" evidence="5">
    <location>
        <begin position="100"/>
        <end position="119"/>
    </location>
</feature>
<feature type="transmembrane region" description="Helical" evidence="5">
    <location>
        <begin position="7"/>
        <end position="25"/>
    </location>
</feature>
<dbReference type="EMBL" id="QBMN01000012">
    <property type="protein sequence ID" value="PZO44837.1"/>
    <property type="molecule type" value="Genomic_DNA"/>
</dbReference>
<evidence type="ECO:0000256" key="2">
    <source>
        <dbReference type="ARBA" id="ARBA00022692"/>
    </source>
</evidence>
<keyword evidence="4 5" id="KW-0472">Membrane</keyword>
<evidence type="ECO:0000313" key="6">
    <source>
        <dbReference type="EMBL" id="PZO44837.1"/>
    </source>
</evidence>
<evidence type="ECO:0000256" key="3">
    <source>
        <dbReference type="ARBA" id="ARBA00022989"/>
    </source>
</evidence>
<dbReference type="PANTHER" id="PTHR36974">
    <property type="entry name" value="MEMBRANE PROTEIN-RELATED"/>
    <property type="match status" value="1"/>
</dbReference>
<comment type="caution">
    <text evidence="6">The sequence shown here is derived from an EMBL/GenBank/DDBJ whole genome shotgun (WGS) entry which is preliminary data.</text>
</comment>
<name>A0A2W4WNS2_9CYAN</name>
<keyword evidence="2 5" id="KW-0812">Transmembrane</keyword>
<dbReference type="GO" id="GO:0016020">
    <property type="term" value="C:membrane"/>
    <property type="evidence" value="ECO:0007669"/>
    <property type="project" value="UniProtKB-SubCell"/>
</dbReference>
<evidence type="ECO:0000313" key="7">
    <source>
        <dbReference type="Proteomes" id="UP000249081"/>
    </source>
</evidence>
<sequence>MKTPKRILQYLLAAFLVVAGLNHFINPGFYLTIMPPYLPWPLGLVYLSGFFEVALGILLLLPRFTSLAAWGLVALLVAVFPANIHMAINSDLFPQFSAPALWLRLPLQFVLIAWAYWYTRPRASQP</sequence>
<gene>
    <name evidence="6" type="ORF">DCF17_02835</name>
</gene>
<evidence type="ECO:0000256" key="1">
    <source>
        <dbReference type="ARBA" id="ARBA00004141"/>
    </source>
</evidence>
<reference evidence="7" key="1">
    <citation type="submission" date="2018-04" db="EMBL/GenBank/DDBJ databases">
        <authorList>
            <person name="Cornet L."/>
        </authorList>
    </citation>
    <scope>NUCLEOTIDE SEQUENCE [LARGE SCALE GENOMIC DNA]</scope>
</reference>
<comment type="subcellular location">
    <subcellularLocation>
        <location evidence="1">Membrane</location>
        <topology evidence="1">Multi-pass membrane protein</topology>
    </subcellularLocation>
</comment>
<reference evidence="6 7" key="2">
    <citation type="submission" date="2018-06" db="EMBL/GenBank/DDBJ databases">
        <title>Metagenomic assembly of (sub)arctic Cyanobacteria and their associated microbiome from non-axenic cultures.</title>
        <authorList>
            <person name="Baurain D."/>
        </authorList>
    </citation>
    <scope>NUCLEOTIDE SEQUENCE [LARGE SCALE GENOMIC DNA]</scope>
    <source>
        <strain evidence="6">ULC041bin1</strain>
    </source>
</reference>
<feature type="transmembrane region" description="Helical" evidence="5">
    <location>
        <begin position="67"/>
        <end position="88"/>
    </location>
</feature>
<keyword evidence="3 5" id="KW-1133">Transmembrane helix</keyword>
<organism evidence="6 7">
    <name type="scientific">Shackletoniella antarctica</name>
    <dbReference type="NCBI Taxonomy" id="268115"/>
    <lineage>
        <taxon>Bacteria</taxon>
        <taxon>Bacillati</taxon>
        <taxon>Cyanobacteriota</taxon>
        <taxon>Cyanophyceae</taxon>
        <taxon>Oculatellales</taxon>
        <taxon>Oculatellaceae</taxon>
        <taxon>Shackletoniella</taxon>
    </lineage>
</organism>